<keyword evidence="3" id="KW-0175">Coiled coil</keyword>
<organism evidence="5 6">
    <name type="scientific">Lachancea quebecensis</name>
    <dbReference type="NCBI Taxonomy" id="1654605"/>
    <lineage>
        <taxon>Eukaryota</taxon>
        <taxon>Fungi</taxon>
        <taxon>Dikarya</taxon>
        <taxon>Ascomycota</taxon>
        <taxon>Saccharomycotina</taxon>
        <taxon>Saccharomycetes</taxon>
        <taxon>Saccharomycetales</taxon>
        <taxon>Saccharomycetaceae</taxon>
        <taxon>Lachancea</taxon>
    </lineage>
</organism>
<reference evidence="6" key="1">
    <citation type="submission" date="2015-10" db="EMBL/GenBank/DDBJ databases">
        <authorList>
            <person name="Devillers H."/>
        </authorList>
    </citation>
    <scope>NUCLEOTIDE SEQUENCE [LARGE SCALE GENOMIC DNA]</scope>
</reference>
<evidence type="ECO:0000256" key="1">
    <source>
        <dbReference type="ARBA" id="ARBA00004123"/>
    </source>
</evidence>
<protein>
    <submittedName>
        <fullName evidence="5">LAQU0S01e00892g1_1</fullName>
    </submittedName>
</protein>
<dbReference type="EMBL" id="LN890560">
    <property type="protein sequence ID" value="CUS20184.1"/>
    <property type="molecule type" value="Genomic_DNA"/>
</dbReference>
<dbReference type="Proteomes" id="UP000236544">
    <property type="component" value="Unassembled WGS sequence"/>
</dbReference>
<accession>A0A0P1KK41</accession>
<dbReference type="GO" id="GO:0006397">
    <property type="term" value="P:mRNA processing"/>
    <property type="evidence" value="ECO:0007669"/>
    <property type="project" value="InterPro"/>
</dbReference>
<name>A0A0P1KK41_9SACH</name>
<evidence type="ECO:0000256" key="4">
    <source>
        <dbReference type="SAM" id="MobiDB-lite"/>
    </source>
</evidence>
<feature type="coiled-coil region" evidence="3">
    <location>
        <begin position="188"/>
        <end position="222"/>
    </location>
</feature>
<dbReference type="Pfam" id="PF05615">
    <property type="entry name" value="THOC7"/>
    <property type="match status" value="1"/>
</dbReference>
<feature type="region of interest" description="Disordered" evidence="4">
    <location>
        <begin position="244"/>
        <end position="298"/>
    </location>
</feature>
<sequence>MSSVNDVKKVERRLAVYSPDTQLNTYMNAVSELGSLCFSILVGKLDEKHELTRERLQAWKEEIKFKHAEARMYVESEKLKIRAENESASENIEEIKRQMESELALIRRKNSITRQRNEKLRAMNSHIDLVNEQLEDMYRGKSRVSATREEWERQLGRHAVESLLNSNVFDKNVVKVRDGSEREELSVMSNFSRRADELKKTNDSMKKTVQRLQVELADYKKKWAHDAGLFDKITEVLKDELVKRDLIKPQGKGQANEDDEEGEDEDEDEDEDELDAEIAESDQESLSEAQNSDEEEKL</sequence>
<evidence type="ECO:0000313" key="5">
    <source>
        <dbReference type="EMBL" id="CUS20184.1"/>
    </source>
</evidence>
<feature type="compositionally biased region" description="Acidic residues" evidence="4">
    <location>
        <begin position="256"/>
        <end position="298"/>
    </location>
</feature>
<dbReference type="InterPro" id="IPR008501">
    <property type="entry name" value="THOC7/Mft1"/>
</dbReference>
<comment type="subcellular location">
    <subcellularLocation>
        <location evidence="1">Nucleus</location>
    </subcellularLocation>
</comment>
<gene>
    <name evidence="5" type="ORF">LAQU0_S01e00892g</name>
</gene>
<dbReference type="GO" id="GO:0000445">
    <property type="term" value="C:THO complex part of transcription export complex"/>
    <property type="evidence" value="ECO:0007669"/>
    <property type="project" value="InterPro"/>
</dbReference>
<evidence type="ECO:0000313" key="6">
    <source>
        <dbReference type="Proteomes" id="UP000236544"/>
    </source>
</evidence>
<dbReference type="AlphaFoldDB" id="A0A0P1KK41"/>
<proteinExistence type="predicted"/>
<evidence type="ECO:0000256" key="2">
    <source>
        <dbReference type="ARBA" id="ARBA00023242"/>
    </source>
</evidence>
<evidence type="ECO:0000256" key="3">
    <source>
        <dbReference type="SAM" id="Coils"/>
    </source>
</evidence>
<dbReference type="OrthoDB" id="4035165at2759"/>
<keyword evidence="6" id="KW-1185">Reference proteome</keyword>
<feature type="coiled-coil region" evidence="3">
    <location>
        <begin position="42"/>
        <end position="109"/>
    </location>
</feature>
<keyword evidence="2" id="KW-0539">Nucleus</keyword>